<sequence>MLLNNILHLGNNGRTVSPSRLPREGAESLGKTRIDDGGSSQLTLARSRGQEVHMRLNAVRPRVDSF</sequence>
<evidence type="ECO:0000256" key="1">
    <source>
        <dbReference type="SAM" id="MobiDB-lite"/>
    </source>
</evidence>
<reference evidence="2 3" key="1">
    <citation type="submission" date="2019-05" db="EMBL/GenBank/DDBJ databases">
        <title>Another draft genome of Portunus trituberculatus and its Hox gene families provides insights of decapod evolution.</title>
        <authorList>
            <person name="Jeong J.-H."/>
            <person name="Song I."/>
            <person name="Kim S."/>
            <person name="Choi T."/>
            <person name="Kim D."/>
            <person name="Ryu S."/>
            <person name="Kim W."/>
        </authorList>
    </citation>
    <scope>NUCLEOTIDE SEQUENCE [LARGE SCALE GENOMIC DNA]</scope>
    <source>
        <tissue evidence="2">Muscle</tissue>
    </source>
</reference>
<organism evidence="2 3">
    <name type="scientific">Portunus trituberculatus</name>
    <name type="common">Swimming crab</name>
    <name type="synonym">Neptunus trituberculatus</name>
    <dbReference type="NCBI Taxonomy" id="210409"/>
    <lineage>
        <taxon>Eukaryota</taxon>
        <taxon>Metazoa</taxon>
        <taxon>Ecdysozoa</taxon>
        <taxon>Arthropoda</taxon>
        <taxon>Crustacea</taxon>
        <taxon>Multicrustacea</taxon>
        <taxon>Malacostraca</taxon>
        <taxon>Eumalacostraca</taxon>
        <taxon>Eucarida</taxon>
        <taxon>Decapoda</taxon>
        <taxon>Pleocyemata</taxon>
        <taxon>Brachyura</taxon>
        <taxon>Eubrachyura</taxon>
        <taxon>Portunoidea</taxon>
        <taxon>Portunidae</taxon>
        <taxon>Portuninae</taxon>
        <taxon>Portunus</taxon>
    </lineage>
</organism>
<evidence type="ECO:0000313" key="3">
    <source>
        <dbReference type="Proteomes" id="UP000324222"/>
    </source>
</evidence>
<dbReference type="Proteomes" id="UP000324222">
    <property type="component" value="Unassembled WGS sequence"/>
</dbReference>
<feature type="region of interest" description="Disordered" evidence="1">
    <location>
        <begin position="14"/>
        <end position="40"/>
    </location>
</feature>
<keyword evidence="3" id="KW-1185">Reference proteome</keyword>
<evidence type="ECO:0000313" key="2">
    <source>
        <dbReference type="EMBL" id="MPC37025.1"/>
    </source>
</evidence>
<name>A0A5B7EUE6_PORTR</name>
<comment type="caution">
    <text evidence="2">The sequence shown here is derived from an EMBL/GenBank/DDBJ whole genome shotgun (WGS) entry which is preliminary data.</text>
</comment>
<dbReference type="EMBL" id="VSRR010003664">
    <property type="protein sequence ID" value="MPC37025.1"/>
    <property type="molecule type" value="Genomic_DNA"/>
</dbReference>
<accession>A0A5B7EUE6</accession>
<gene>
    <name evidence="2" type="ORF">E2C01_030498</name>
</gene>
<feature type="compositionally biased region" description="Basic and acidic residues" evidence="1">
    <location>
        <begin position="21"/>
        <end position="36"/>
    </location>
</feature>
<dbReference type="AlphaFoldDB" id="A0A5B7EUE6"/>
<protein>
    <submittedName>
        <fullName evidence="2">Uncharacterized protein</fullName>
    </submittedName>
</protein>
<proteinExistence type="predicted"/>